<name>A0AAU7QCE6_9GAMM</name>
<proteinExistence type="predicted"/>
<dbReference type="AlphaFoldDB" id="A0AAU7QCE6"/>
<organism evidence="1">
    <name type="scientific">Acerihabitans sp. KWT182</name>
    <dbReference type="NCBI Taxonomy" id="3157919"/>
    <lineage>
        <taxon>Bacteria</taxon>
        <taxon>Pseudomonadati</taxon>
        <taxon>Pseudomonadota</taxon>
        <taxon>Gammaproteobacteria</taxon>
        <taxon>Enterobacterales</taxon>
        <taxon>Pectobacteriaceae</taxon>
        <taxon>Acerihabitans</taxon>
    </lineage>
</organism>
<gene>
    <name evidence="1" type="ORF">ABK905_01575</name>
</gene>
<protein>
    <submittedName>
        <fullName evidence="1">Uncharacterized protein</fullName>
    </submittedName>
</protein>
<dbReference type="EMBL" id="CP157947">
    <property type="protein sequence ID" value="XBS70041.1"/>
    <property type="molecule type" value="Genomic_DNA"/>
</dbReference>
<evidence type="ECO:0000313" key="1">
    <source>
        <dbReference type="EMBL" id="XBS70041.1"/>
    </source>
</evidence>
<reference evidence="1" key="1">
    <citation type="submission" date="2024-06" db="EMBL/GenBank/DDBJ databases">
        <authorList>
            <person name="Coelho C."/>
            <person name="Bento M."/>
            <person name="Garcia E."/>
            <person name="Camelo A."/>
            <person name="Brandao I."/>
            <person name="Espirito Santo C."/>
            <person name="Trovao J."/>
            <person name="Verissimo A."/>
            <person name="Costa J."/>
            <person name="Tiago I."/>
        </authorList>
    </citation>
    <scope>NUCLEOTIDE SEQUENCE</scope>
    <source>
        <strain evidence="1">KWT182</strain>
    </source>
</reference>
<accession>A0AAU7QCE6</accession>
<sequence>MMNKKLRAKLEELNNFNIDFLYEVSVTNTRLKDFLNTKGFTTSIKEPISINSQIRAVGVLRSMSTALDKAISIKEAASGSDEVINAYNNRFMTGYLGQWHSE</sequence>